<organism evidence="3 4">
    <name type="scientific">Bermanella marisrubri</name>
    <dbReference type="NCBI Taxonomy" id="207949"/>
    <lineage>
        <taxon>Bacteria</taxon>
        <taxon>Pseudomonadati</taxon>
        <taxon>Pseudomonadota</taxon>
        <taxon>Gammaproteobacteria</taxon>
        <taxon>Oceanospirillales</taxon>
        <taxon>Oceanospirillaceae</taxon>
        <taxon>Bermanella</taxon>
    </lineage>
</organism>
<reference evidence="3 4" key="1">
    <citation type="submission" date="2006-03" db="EMBL/GenBank/DDBJ databases">
        <authorList>
            <person name="Pinhassi J."/>
            <person name="Pedros-Alio C."/>
            <person name="Ferriera S."/>
            <person name="Johnson J."/>
            <person name="Kravitz S."/>
            <person name="Halpern A."/>
            <person name="Remington K."/>
            <person name="Beeson K."/>
            <person name="Tran B."/>
            <person name="Rogers Y.-H."/>
            <person name="Friedman R."/>
            <person name="Venter J.C."/>
        </authorList>
    </citation>
    <scope>NUCLEOTIDE SEQUENCE [LARGE SCALE GENOMIC DNA]</scope>
    <source>
        <strain evidence="3 4">RED65</strain>
    </source>
</reference>
<dbReference type="HOGENOM" id="CLU_1529677_0_0_6"/>
<comment type="caution">
    <text evidence="3">The sequence shown here is derived from an EMBL/GenBank/DDBJ whole genome shotgun (WGS) entry which is preliminary data.</text>
</comment>
<feature type="compositionally biased region" description="Polar residues" evidence="1">
    <location>
        <begin position="136"/>
        <end position="145"/>
    </location>
</feature>
<dbReference type="Pfam" id="PF13511">
    <property type="entry name" value="DUF4124"/>
    <property type="match status" value="1"/>
</dbReference>
<proteinExistence type="predicted"/>
<dbReference type="Proteomes" id="UP000004263">
    <property type="component" value="Unassembled WGS sequence"/>
</dbReference>
<dbReference type="RefSeq" id="WP_007016705.1">
    <property type="nucleotide sequence ID" value="NZ_AAQH01000021.1"/>
</dbReference>
<evidence type="ECO:0000313" key="3">
    <source>
        <dbReference type="EMBL" id="EAT11236.1"/>
    </source>
</evidence>
<dbReference type="EMBL" id="AAQH01000021">
    <property type="protein sequence ID" value="EAT11236.1"/>
    <property type="molecule type" value="Genomic_DNA"/>
</dbReference>
<sequence>MKIFYKLIILALLLAFVSPFLIKGSNGQPLWDIKRWFQEAKYDAKHSIQSAKQSVSQSLLSLQNDDSTQTPQASGLYRYRDDNGKWVYTDQKPKGHNVESVTLKEEVATLKTITLPEGFGEKHGKDSKTEKLDLNQGATPFTTAPLSELPKTMKNLEAIQEKFEKRQQELDQAIQ</sequence>
<keyword evidence="4" id="KW-1185">Reference proteome</keyword>
<feature type="region of interest" description="Disordered" evidence="1">
    <location>
        <begin position="119"/>
        <end position="146"/>
    </location>
</feature>
<dbReference type="InterPro" id="IPR025392">
    <property type="entry name" value="DUF4124"/>
</dbReference>
<evidence type="ECO:0000256" key="1">
    <source>
        <dbReference type="SAM" id="MobiDB-lite"/>
    </source>
</evidence>
<name>Q1MYZ2_9GAMM</name>
<protein>
    <recommendedName>
        <fullName evidence="2">DUF4124 domain-containing protein</fullName>
    </recommendedName>
</protein>
<dbReference type="OrthoDB" id="9805070at2"/>
<feature type="domain" description="DUF4124" evidence="2">
    <location>
        <begin position="71"/>
        <end position="108"/>
    </location>
</feature>
<gene>
    <name evidence="3" type="ORF">RED65_07404</name>
</gene>
<feature type="compositionally biased region" description="Basic and acidic residues" evidence="1">
    <location>
        <begin position="119"/>
        <end position="133"/>
    </location>
</feature>
<evidence type="ECO:0000259" key="2">
    <source>
        <dbReference type="Pfam" id="PF13511"/>
    </source>
</evidence>
<dbReference type="AlphaFoldDB" id="Q1MYZ2"/>
<accession>Q1MYZ2</accession>
<evidence type="ECO:0000313" key="4">
    <source>
        <dbReference type="Proteomes" id="UP000004263"/>
    </source>
</evidence>